<reference evidence="2 5" key="2">
    <citation type="submission" date="2018-11" db="EMBL/GenBank/DDBJ databases">
        <title>Proposal to divide the Flavobacteriaceae and reorganize its genera based on Amino Acid Identity values calculated from whole genome sequences.</title>
        <authorList>
            <person name="Nicholson A.C."/>
            <person name="Gulvik C.A."/>
            <person name="Whitney A.M."/>
            <person name="Humrighouse B.W."/>
            <person name="Bell M."/>
            <person name="Holmes B."/>
            <person name="Steigerwalt A.G."/>
            <person name="Villarma A."/>
            <person name="Sheth M."/>
            <person name="Batra D."/>
            <person name="Pryor J."/>
            <person name="Bernardet J.-F."/>
            <person name="Hugo C."/>
            <person name="Kampfer P."/>
            <person name="Newman J."/>
            <person name="McQuiston J.R."/>
        </authorList>
    </citation>
    <scope>NUCLEOTIDE SEQUENCE [LARGE SCALE GENOMIC DNA]</scope>
    <source>
        <strain evidence="2 5">KC_1864</strain>
    </source>
</reference>
<dbReference type="EMBL" id="CP033924">
    <property type="protein sequence ID" value="AZA85235.1"/>
    <property type="molecule type" value="Genomic_DNA"/>
</dbReference>
<gene>
    <name evidence="3" type="ORF">C1637_13075</name>
    <name evidence="2" type="ORF">EG342_19490</name>
</gene>
<evidence type="ECO:0000313" key="3">
    <source>
        <dbReference type="EMBL" id="PNW13254.1"/>
    </source>
</evidence>
<dbReference type="InterPro" id="IPR016032">
    <property type="entry name" value="Sig_transdc_resp-reg_C-effctor"/>
</dbReference>
<dbReference type="GO" id="GO:0003677">
    <property type="term" value="F:DNA binding"/>
    <property type="evidence" value="ECO:0007669"/>
    <property type="project" value="InterPro"/>
</dbReference>
<feature type="transmembrane region" description="Helical" evidence="1">
    <location>
        <begin position="6"/>
        <end position="23"/>
    </location>
</feature>
<keyword evidence="5" id="KW-1185">Reference proteome</keyword>
<name>A0A3G6RTS6_CHRLC</name>
<evidence type="ECO:0000313" key="5">
    <source>
        <dbReference type="Proteomes" id="UP000279972"/>
    </source>
</evidence>
<evidence type="ECO:0000256" key="1">
    <source>
        <dbReference type="SAM" id="Phobius"/>
    </source>
</evidence>
<sequence length="142" mass="16896">MQYTIISLGILCLIIIIYSYRQVKTLQIRREILHNKATELQGQILDKRYEEILDLAKKNDSSFLSRFKEVYPGFITKLMDINPHLESSELVFCAMLKLNFSSKEIASYTFILHTSVQQRKRRLRRRLNISSEIDIYQFFNKL</sequence>
<dbReference type="KEGG" id="clac:EG342_19490"/>
<proteinExistence type="predicted"/>
<dbReference type="SUPFAM" id="SSF46894">
    <property type="entry name" value="C-terminal effector domain of the bipartite response regulators"/>
    <property type="match status" value="1"/>
</dbReference>
<dbReference type="AlphaFoldDB" id="A0A3G6RTS6"/>
<dbReference type="EMBL" id="PPEH01000005">
    <property type="protein sequence ID" value="PNW13254.1"/>
    <property type="molecule type" value="Genomic_DNA"/>
</dbReference>
<reference evidence="3 4" key="1">
    <citation type="submission" date="2018-01" db="EMBL/GenBank/DDBJ databases">
        <title>Draft genome sequences of Chryseobacterium lactis NCTC11390, Chryseobacterium oncorhynchi 701B-08, and Chryseobacterium viscerum 687B-08.</title>
        <authorList>
            <person name="Jeong J.-J."/>
            <person name="Lee Y.J."/>
            <person name="Park B."/>
            <person name="Choi I.-G."/>
            <person name="Kim K.D."/>
        </authorList>
    </citation>
    <scope>NUCLEOTIDE SEQUENCE [LARGE SCALE GENOMIC DNA]</scope>
    <source>
        <strain evidence="3 4">NCTC11390</strain>
    </source>
</reference>
<keyword evidence="1" id="KW-0812">Transmembrane</keyword>
<keyword evidence="1" id="KW-0472">Membrane</keyword>
<dbReference type="OrthoDB" id="1017207at2"/>
<dbReference type="Proteomes" id="UP000236262">
    <property type="component" value="Unassembled WGS sequence"/>
</dbReference>
<protein>
    <recommendedName>
        <fullName evidence="6">HTH luxR-type domain-containing protein</fullName>
    </recommendedName>
</protein>
<dbReference type="Proteomes" id="UP000279972">
    <property type="component" value="Chromosome"/>
</dbReference>
<keyword evidence="1" id="KW-1133">Transmembrane helix</keyword>
<evidence type="ECO:0000313" key="2">
    <source>
        <dbReference type="EMBL" id="AZA85235.1"/>
    </source>
</evidence>
<organism evidence="3 4">
    <name type="scientific">Chryseobacterium lactis</name>
    <dbReference type="NCBI Taxonomy" id="1241981"/>
    <lineage>
        <taxon>Bacteria</taxon>
        <taxon>Pseudomonadati</taxon>
        <taxon>Bacteroidota</taxon>
        <taxon>Flavobacteriia</taxon>
        <taxon>Flavobacteriales</taxon>
        <taxon>Weeksellaceae</taxon>
        <taxon>Chryseobacterium group</taxon>
        <taxon>Chryseobacterium</taxon>
    </lineage>
</organism>
<accession>A0A3G6RTS6</accession>
<evidence type="ECO:0000313" key="4">
    <source>
        <dbReference type="Proteomes" id="UP000236262"/>
    </source>
</evidence>
<dbReference type="GO" id="GO:0006355">
    <property type="term" value="P:regulation of DNA-templated transcription"/>
    <property type="evidence" value="ECO:0007669"/>
    <property type="project" value="InterPro"/>
</dbReference>
<evidence type="ECO:0008006" key="6">
    <source>
        <dbReference type="Google" id="ProtNLM"/>
    </source>
</evidence>